<dbReference type="AlphaFoldDB" id="A0A834T8W7"/>
<gene>
    <name evidence="1" type="ORF">G2W53_031497</name>
</gene>
<evidence type="ECO:0000313" key="1">
    <source>
        <dbReference type="EMBL" id="KAF7817528.1"/>
    </source>
</evidence>
<accession>A0A834T8W7</accession>
<sequence>MGESEREYGSWGRRWITDRG</sequence>
<protein>
    <submittedName>
        <fullName evidence="1">Uncharacterized protein</fullName>
    </submittedName>
</protein>
<comment type="caution">
    <text evidence="1">The sequence shown here is derived from an EMBL/GenBank/DDBJ whole genome shotgun (WGS) entry which is preliminary data.</text>
</comment>
<name>A0A834T8W7_9FABA</name>
<keyword evidence="2" id="KW-1185">Reference proteome</keyword>
<organism evidence="1 2">
    <name type="scientific">Senna tora</name>
    <dbReference type="NCBI Taxonomy" id="362788"/>
    <lineage>
        <taxon>Eukaryota</taxon>
        <taxon>Viridiplantae</taxon>
        <taxon>Streptophyta</taxon>
        <taxon>Embryophyta</taxon>
        <taxon>Tracheophyta</taxon>
        <taxon>Spermatophyta</taxon>
        <taxon>Magnoliopsida</taxon>
        <taxon>eudicotyledons</taxon>
        <taxon>Gunneridae</taxon>
        <taxon>Pentapetalae</taxon>
        <taxon>rosids</taxon>
        <taxon>fabids</taxon>
        <taxon>Fabales</taxon>
        <taxon>Fabaceae</taxon>
        <taxon>Caesalpinioideae</taxon>
        <taxon>Cassia clade</taxon>
        <taxon>Senna</taxon>
    </lineage>
</organism>
<dbReference type="Proteomes" id="UP000634136">
    <property type="component" value="Unassembled WGS sequence"/>
</dbReference>
<dbReference type="EMBL" id="JAAIUW010000009">
    <property type="protein sequence ID" value="KAF7817528.1"/>
    <property type="molecule type" value="Genomic_DNA"/>
</dbReference>
<evidence type="ECO:0000313" key="2">
    <source>
        <dbReference type="Proteomes" id="UP000634136"/>
    </source>
</evidence>
<proteinExistence type="predicted"/>
<reference evidence="1" key="1">
    <citation type="submission" date="2020-09" db="EMBL/GenBank/DDBJ databases">
        <title>Genome-Enabled Discovery of Anthraquinone Biosynthesis in Senna tora.</title>
        <authorList>
            <person name="Kang S.-H."/>
            <person name="Pandey R.P."/>
            <person name="Lee C.-M."/>
            <person name="Sim J.-S."/>
            <person name="Jeong J.-T."/>
            <person name="Choi B.-S."/>
            <person name="Jung M."/>
            <person name="Ginzburg D."/>
            <person name="Zhao K."/>
            <person name="Won S.Y."/>
            <person name="Oh T.-J."/>
            <person name="Yu Y."/>
            <person name="Kim N.-H."/>
            <person name="Lee O.R."/>
            <person name="Lee T.-H."/>
            <person name="Bashyal P."/>
            <person name="Kim T.-S."/>
            <person name="Lee W.-H."/>
            <person name="Kawkins C."/>
            <person name="Kim C.-K."/>
            <person name="Kim J.S."/>
            <person name="Ahn B.O."/>
            <person name="Rhee S.Y."/>
            <person name="Sohng J.K."/>
        </authorList>
    </citation>
    <scope>NUCLEOTIDE SEQUENCE</scope>
    <source>
        <tissue evidence="1">Leaf</tissue>
    </source>
</reference>